<dbReference type="HOGENOM" id="CLU_2671900_0_0_1"/>
<dbReference type="AlphaFoldDB" id="F2QRS8"/>
<proteinExistence type="predicted"/>
<gene>
    <name evidence="1" type="ordered locus">PP7435_Chr2-0415</name>
</gene>
<dbReference type="Proteomes" id="UP000006853">
    <property type="component" value="Chromosome 2"/>
</dbReference>
<reference evidence="1 2" key="3">
    <citation type="journal article" date="2016" name="FEMS Yeast Res.">
        <title>Curation of the genome annotation of Pichia pastoris (Komagataella phaffii) CBS7435 from gene level to protein function.</title>
        <authorList>
            <person name="Valli M."/>
            <person name="Tatto N.E."/>
            <person name="Peymann A."/>
            <person name="Gruber C."/>
            <person name="Landes N."/>
            <person name="Ekker H."/>
            <person name="Thallinger G.G."/>
            <person name="Mattanovich D."/>
            <person name="Gasser B."/>
            <person name="Graf A.B."/>
        </authorList>
    </citation>
    <scope>GENOME REANNOTATION</scope>
    <source>
        <strain evidence="1 2">ATCC 76273 / CBS 7435 / CECT 11047 / NRRL Y-11430 / Wegner 21-1</strain>
    </source>
</reference>
<reference key="2">
    <citation type="submission" date="2011-04" db="EMBL/GenBank/DDBJ databases">
        <title>High-quality genome sequence of Pichia pastoris CBS 7435.</title>
        <authorList>
            <person name="Kueberl A."/>
            <person name="Schneider J."/>
            <person name="Thallinger G.G."/>
            <person name="Anderl I."/>
            <person name="Wibberg D."/>
            <person name="Hajek T."/>
            <person name="Jaenicke S."/>
            <person name="Brinkrolf K."/>
            <person name="Goesmann A."/>
            <person name="Szczepanowski R."/>
            <person name="Puehler A."/>
            <person name="Schwab H."/>
            <person name="Glieder A."/>
            <person name="Pichler H."/>
        </authorList>
    </citation>
    <scope>NUCLEOTIDE SEQUENCE</scope>
    <source>
        <strain>CBS 7435</strain>
    </source>
</reference>
<reference evidence="1 2" key="1">
    <citation type="journal article" date="2011" name="J. Biotechnol.">
        <title>High-quality genome sequence of Pichia pastoris CBS7435.</title>
        <authorList>
            <person name="Kuberl A."/>
            <person name="Schneider J."/>
            <person name="Thallinger G.G."/>
            <person name="Anderl I."/>
            <person name="Wibberg D."/>
            <person name="Hajek T."/>
            <person name="Jaenicke S."/>
            <person name="Brinkrolf K."/>
            <person name="Goesmann A."/>
            <person name="Szczepanowski R."/>
            <person name="Puhler A."/>
            <person name="Schwab H."/>
            <person name="Glieder A."/>
            <person name="Pichler H."/>
        </authorList>
    </citation>
    <scope>NUCLEOTIDE SEQUENCE [LARGE SCALE GENOMIC DNA]</scope>
    <source>
        <strain evidence="2">ATCC 76273 / CBS 7435 / CECT 11047 / NRRL Y-11430 / Wegner 21-1</strain>
    </source>
</reference>
<keyword evidence="2" id="KW-1185">Reference proteome</keyword>
<evidence type="ECO:0000313" key="1">
    <source>
        <dbReference type="EMBL" id="CCA38106.1"/>
    </source>
</evidence>
<dbReference type="EMBL" id="FR839629">
    <property type="protein sequence ID" value="CCA38106.1"/>
    <property type="molecule type" value="Genomic_DNA"/>
</dbReference>
<accession>F2QRS8</accession>
<evidence type="ECO:0000313" key="2">
    <source>
        <dbReference type="Proteomes" id="UP000006853"/>
    </source>
</evidence>
<sequence>MYFWPTTYEHRENMTNTEKKKVRVLQNFQYPAGGQLSESRGPRVMRLGKFRQATLEDKTSKPVSPWSRYGYLLPF</sequence>
<organism evidence="1 2">
    <name type="scientific">Komagataella phaffii (strain ATCC 76273 / CBS 7435 / CECT 11047 / NRRL Y-11430 / Wegner 21-1)</name>
    <name type="common">Yeast</name>
    <name type="synonym">Pichia pastoris</name>
    <dbReference type="NCBI Taxonomy" id="981350"/>
    <lineage>
        <taxon>Eukaryota</taxon>
        <taxon>Fungi</taxon>
        <taxon>Dikarya</taxon>
        <taxon>Ascomycota</taxon>
        <taxon>Saccharomycotina</taxon>
        <taxon>Pichiomycetes</taxon>
        <taxon>Pichiales</taxon>
        <taxon>Pichiaceae</taxon>
        <taxon>Komagataella</taxon>
    </lineage>
</organism>
<name>F2QRS8_KOMPC</name>
<protein>
    <submittedName>
        <fullName evidence="1">Uncharacterized protein</fullName>
    </submittedName>
</protein>